<dbReference type="Proteomes" id="UP000467841">
    <property type="component" value="Unassembled WGS sequence"/>
</dbReference>
<evidence type="ECO:0000259" key="1">
    <source>
        <dbReference type="PROSITE" id="PS50181"/>
    </source>
</evidence>
<dbReference type="InterPro" id="IPR001810">
    <property type="entry name" value="F-box_dom"/>
</dbReference>
<dbReference type="SUPFAM" id="SSF117281">
    <property type="entry name" value="Kelch motif"/>
    <property type="match status" value="1"/>
</dbReference>
<protein>
    <recommendedName>
        <fullName evidence="1">F-box domain-containing protein</fullName>
    </recommendedName>
</protein>
<dbReference type="Pfam" id="PF00646">
    <property type="entry name" value="F-box"/>
    <property type="match status" value="1"/>
</dbReference>
<feature type="domain" description="F-box" evidence="1">
    <location>
        <begin position="16"/>
        <end position="62"/>
    </location>
</feature>
<sequence>MSSKTKAEDEQSWESPFLIMLLPEEVIVDIIARVRRCDYPALSLVSKHFRSLVDSSELYVRRSLLGCTEHCLYVLLRNTKTWEIRWYILNNNRRLVPIPWLPDMLSCRSFIAVGSKIYVFGEIDNHRLCKLSIDCRSHKVQTLPSMPIPFAATVAGIIL</sequence>
<comment type="caution">
    <text evidence="2">The sequence shown here is derived from an EMBL/GenBank/DDBJ whole genome shotgun (WGS) entry which is preliminary data.</text>
</comment>
<organism evidence="2 3">
    <name type="scientific">Microthlaspi erraticum</name>
    <dbReference type="NCBI Taxonomy" id="1685480"/>
    <lineage>
        <taxon>Eukaryota</taxon>
        <taxon>Viridiplantae</taxon>
        <taxon>Streptophyta</taxon>
        <taxon>Embryophyta</taxon>
        <taxon>Tracheophyta</taxon>
        <taxon>Spermatophyta</taxon>
        <taxon>Magnoliopsida</taxon>
        <taxon>eudicotyledons</taxon>
        <taxon>Gunneridae</taxon>
        <taxon>Pentapetalae</taxon>
        <taxon>rosids</taxon>
        <taxon>malvids</taxon>
        <taxon>Brassicales</taxon>
        <taxon>Brassicaceae</taxon>
        <taxon>Coluteocarpeae</taxon>
        <taxon>Microthlaspi</taxon>
    </lineage>
</organism>
<dbReference type="PANTHER" id="PTHR24414">
    <property type="entry name" value="F-BOX/KELCH-REPEAT PROTEIN SKIP4"/>
    <property type="match status" value="1"/>
</dbReference>
<reference evidence="2" key="1">
    <citation type="submission" date="2020-01" db="EMBL/GenBank/DDBJ databases">
        <authorList>
            <person name="Mishra B."/>
        </authorList>
    </citation>
    <scope>NUCLEOTIDE SEQUENCE [LARGE SCALE GENOMIC DNA]</scope>
</reference>
<dbReference type="OrthoDB" id="1110797at2759"/>
<dbReference type="PROSITE" id="PS50181">
    <property type="entry name" value="FBOX"/>
    <property type="match status" value="1"/>
</dbReference>
<evidence type="ECO:0000313" key="2">
    <source>
        <dbReference type="EMBL" id="CAA7037975.1"/>
    </source>
</evidence>
<dbReference type="SMART" id="SM00256">
    <property type="entry name" value="FBOX"/>
    <property type="match status" value="1"/>
</dbReference>
<dbReference type="InterPro" id="IPR036047">
    <property type="entry name" value="F-box-like_dom_sf"/>
</dbReference>
<accession>A0A6D2JE69</accession>
<dbReference type="AlphaFoldDB" id="A0A6D2JE69"/>
<evidence type="ECO:0000313" key="3">
    <source>
        <dbReference type="Proteomes" id="UP000467841"/>
    </source>
</evidence>
<keyword evidence="3" id="KW-1185">Reference proteome</keyword>
<name>A0A6D2JE69_9BRAS</name>
<proteinExistence type="predicted"/>
<gene>
    <name evidence="2" type="ORF">MERR_LOCUS25210</name>
</gene>
<dbReference type="CDD" id="cd22152">
    <property type="entry name" value="F-box_AtAFR-like"/>
    <property type="match status" value="1"/>
</dbReference>
<dbReference type="EMBL" id="CACVBM020001185">
    <property type="protein sequence ID" value="CAA7037975.1"/>
    <property type="molecule type" value="Genomic_DNA"/>
</dbReference>
<dbReference type="PANTHER" id="PTHR24414:SF184">
    <property type="entry name" value="GALACTOSE OXIDASE_KELCH REPEAT SUPERFAMILY PROTEIN"/>
    <property type="match status" value="1"/>
</dbReference>
<dbReference type="InterPro" id="IPR050354">
    <property type="entry name" value="F-box/kelch-repeat_ARATH"/>
</dbReference>
<dbReference type="SUPFAM" id="SSF81383">
    <property type="entry name" value="F-box domain"/>
    <property type="match status" value="1"/>
</dbReference>
<dbReference type="InterPro" id="IPR015915">
    <property type="entry name" value="Kelch-typ_b-propeller"/>
</dbReference>